<evidence type="ECO:0000313" key="1">
    <source>
        <dbReference type="EMBL" id="RRT85296.1"/>
    </source>
</evidence>
<gene>
    <name evidence="1" type="ORF">B296_00005832</name>
</gene>
<dbReference type="Proteomes" id="UP000287651">
    <property type="component" value="Unassembled WGS sequence"/>
</dbReference>
<proteinExistence type="predicted"/>
<evidence type="ECO:0000313" key="2">
    <source>
        <dbReference type="Proteomes" id="UP000287651"/>
    </source>
</evidence>
<reference evidence="1 2" key="1">
    <citation type="journal article" date="2014" name="Agronomy (Basel)">
        <title>A Draft Genome Sequence for Ensete ventricosum, the Drought-Tolerant Tree Against Hunger.</title>
        <authorList>
            <person name="Harrison J."/>
            <person name="Moore K.A."/>
            <person name="Paszkiewicz K."/>
            <person name="Jones T."/>
            <person name="Grant M."/>
            <person name="Ambacheew D."/>
            <person name="Muzemil S."/>
            <person name="Studholme D.J."/>
        </authorList>
    </citation>
    <scope>NUCLEOTIDE SEQUENCE [LARGE SCALE GENOMIC DNA]</scope>
</reference>
<accession>A0A427BA84</accession>
<dbReference type="EMBL" id="AMZH03000140">
    <property type="protein sequence ID" value="RRT85296.1"/>
    <property type="molecule type" value="Genomic_DNA"/>
</dbReference>
<sequence>MDVIVRITAEDTWQYTNIFAWSIYARKRQEIGYAVCNFLIGFWLSDRNSCHDGKNSASKLLNLRVNCVNGDHVLLDVTLPSKTGVESRIEIVPVVLMSTTDNEKLNASSLVADNTSAFLSFPCSLVVLLRSNRQLRLSVRTGSGGSAAAVVVALENPDDAADATNGNRVGPRMCHAQPGRDRKPTSGLCSFPLSCINAMVSIRSYQPSNTRILMNNDYAKENDDDTKVEDPLTH</sequence>
<name>A0A427BA84_ENSVE</name>
<comment type="caution">
    <text evidence="1">The sequence shown here is derived from an EMBL/GenBank/DDBJ whole genome shotgun (WGS) entry which is preliminary data.</text>
</comment>
<dbReference type="AlphaFoldDB" id="A0A427BA84"/>
<organism evidence="1 2">
    <name type="scientific">Ensete ventricosum</name>
    <name type="common">Abyssinian banana</name>
    <name type="synonym">Musa ensete</name>
    <dbReference type="NCBI Taxonomy" id="4639"/>
    <lineage>
        <taxon>Eukaryota</taxon>
        <taxon>Viridiplantae</taxon>
        <taxon>Streptophyta</taxon>
        <taxon>Embryophyta</taxon>
        <taxon>Tracheophyta</taxon>
        <taxon>Spermatophyta</taxon>
        <taxon>Magnoliopsida</taxon>
        <taxon>Liliopsida</taxon>
        <taxon>Zingiberales</taxon>
        <taxon>Musaceae</taxon>
        <taxon>Ensete</taxon>
    </lineage>
</organism>
<protein>
    <submittedName>
        <fullName evidence="1">Uncharacterized protein</fullName>
    </submittedName>
</protein>